<accession>A0A4R3YY08</accession>
<protein>
    <submittedName>
        <fullName evidence="1">Uncharacterized protein</fullName>
    </submittedName>
</protein>
<dbReference type="RefSeq" id="WP_132141686.1">
    <property type="nucleotide sequence ID" value="NZ_SMCS01000001.1"/>
</dbReference>
<dbReference type="Proteomes" id="UP000295645">
    <property type="component" value="Unassembled WGS sequence"/>
</dbReference>
<dbReference type="AlphaFoldDB" id="A0A4R3YY08"/>
<gene>
    <name evidence="1" type="ORF">EC912_101658</name>
</gene>
<comment type="caution">
    <text evidence="1">The sequence shown here is derived from an EMBL/GenBank/DDBJ whole genome shotgun (WGS) entry which is preliminary data.</text>
</comment>
<keyword evidence="2" id="KW-1185">Reference proteome</keyword>
<evidence type="ECO:0000313" key="1">
    <source>
        <dbReference type="EMBL" id="TCV97641.1"/>
    </source>
</evidence>
<organism evidence="1 2">
    <name type="scientific">Luteibacter rhizovicinus</name>
    <dbReference type="NCBI Taxonomy" id="242606"/>
    <lineage>
        <taxon>Bacteria</taxon>
        <taxon>Pseudomonadati</taxon>
        <taxon>Pseudomonadota</taxon>
        <taxon>Gammaproteobacteria</taxon>
        <taxon>Lysobacterales</taxon>
        <taxon>Rhodanobacteraceae</taxon>
        <taxon>Luteibacter</taxon>
    </lineage>
</organism>
<dbReference type="EMBL" id="SMCS01000001">
    <property type="protein sequence ID" value="TCV97641.1"/>
    <property type="molecule type" value="Genomic_DNA"/>
</dbReference>
<sequence length="199" mass="22751">MRTMLIKSLAVALLIYFVVSDLLTTTPDVKQNPNPKMRYEITLTVNDAPGSFDAVTGLADYEVKDLSCVPVTGAPLNAMRMPPETKRIAINFRRIANDVYRGDVYLDGVIDEDYFGLGVCHWSLDTVITFVRTNNLTLSPRIPREEFSIKKGRLTYFDRENYKRNQVEETEYGWLHHSQIAPNRQDHLFSITLSAKEAF</sequence>
<evidence type="ECO:0000313" key="2">
    <source>
        <dbReference type="Proteomes" id="UP000295645"/>
    </source>
</evidence>
<reference evidence="1 2" key="1">
    <citation type="submission" date="2019-03" db="EMBL/GenBank/DDBJ databases">
        <title>Above-ground endophytic microbial communities from plants in different locations in the United States.</title>
        <authorList>
            <person name="Frank C."/>
        </authorList>
    </citation>
    <scope>NUCLEOTIDE SEQUENCE [LARGE SCALE GENOMIC DNA]</scope>
    <source>
        <strain evidence="1 2">LP_13_YM</strain>
    </source>
</reference>
<name>A0A4R3YY08_9GAMM</name>
<proteinExistence type="predicted"/>
<dbReference type="OrthoDB" id="6853546at2"/>